<dbReference type="FunFam" id="1.10.238.10:FF:000073">
    <property type="entry name" value="calcineurin B-like protein 3"/>
    <property type="match status" value="2"/>
</dbReference>
<dbReference type="AlphaFoldDB" id="A0A8T0LFU3"/>
<evidence type="ECO:0000256" key="3">
    <source>
        <dbReference type="RuleBase" id="RU369080"/>
    </source>
</evidence>
<reference evidence="6 7" key="1">
    <citation type="submission" date="2020-05" db="EMBL/GenBank/DDBJ databases">
        <title>Vigna angularis (adzuki bean) Var. LongXiaoDou No. 4 denovo assembly.</title>
        <authorList>
            <person name="Xiang H."/>
        </authorList>
    </citation>
    <scope>NUCLEOTIDE SEQUENCE [LARGE SCALE GENOMIC DNA]</scope>
    <source>
        <tissue evidence="6">Leaf</tissue>
    </source>
</reference>
<evidence type="ECO:0000313" key="7">
    <source>
        <dbReference type="Proteomes" id="UP000743370"/>
    </source>
</evidence>
<dbReference type="SMART" id="SM00054">
    <property type="entry name" value="EFh"/>
    <property type="match status" value="6"/>
</dbReference>
<dbReference type="GO" id="GO:0016020">
    <property type="term" value="C:membrane"/>
    <property type="evidence" value="ECO:0007669"/>
    <property type="project" value="UniProtKB-SubCell"/>
</dbReference>
<feature type="domain" description="EF-hand" evidence="5">
    <location>
        <begin position="325"/>
        <end position="360"/>
    </location>
</feature>
<feature type="domain" description="EF-hand" evidence="5">
    <location>
        <begin position="78"/>
        <end position="113"/>
    </location>
</feature>
<comment type="similarity">
    <text evidence="2 3">Belongs to the calcineurin regulatory subunit family.</text>
</comment>
<feature type="domain" description="EF-hand" evidence="5">
    <location>
        <begin position="160"/>
        <end position="195"/>
    </location>
</feature>
<comment type="subcellular location">
    <subcellularLocation>
        <location evidence="3">Membrane</location>
    </subcellularLocation>
</comment>
<protein>
    <recommendedName>
        <fullName evidence="3">Calcineurin B-like protein</fullName>
    </recommendedName>
</protein>
<proteinExistence type="inferred from homology"/>
<feature type="region of interest" description="Disordered" evidence="4">
    <location>
        <begin position="427"/>
        <end position="449"/>
    </location>
</feature>
<dbReference type="PANTHER" id="PTHR23056">
    <property type="entry name" value="CALCINEURIN B"/>
    <property type="match status" value="1"/>
</dbReference>
<keyword evidence="1 3" id="KW-0677">Repeat</keyword>
<sequence length="487" mass="55375">MSMTMSCFCLKKARPKTKLELSTVLASETSYVLYPLTVTVNEIEALLCSFKKLSSAIVDDDFLHKEEFHLALFNNDSKQNLFADRVFDMFDIKRDGVISFGEFVRSLSIFHPNASEEKKIEFAFRLFDLTQSGYIEHHELKEMVLAALTESDVTVPDDVVEAIVYRVTMLEVDSKGDGKIDNEEWRDYVTQNPSLLKIMTLPFLNAISNSRSLPEYRTQKKVQLMGCCCSKERLHLQDPALLASQTYFKISEIEALHVLFKKLSSSMVDDGVISKEEFQLGILGSSKKRSLFTDRLFQLFDSKRDGVIEFGVFIRGLSVFHPAAPQAQKADFSFRLYDICQKGFIEREEVKEMICALLSESDLVLSNDIIEVVLDKTFEEADSKGDGRIDPEEWQEFVGRKPSLLRNMTIPYLKDLNTQFPSFKQTSGIEDYTSSSSPEKNSSSSLEGESPQYIYNTLSSNVSLEVVLYLQPGLQATWVPRSTNQKE</sequence>
<evidence type="ECO:0000259" key="5">
    <source>
        <dbReference type="PROSITE" id="PS50222"/>
    </source>
</evidence>
<comment type="function">
    <text evidence="3">Acts as a calcium sensor. CBL proteins interact with CIPK serine-threonine protein kinases. Binding of a CBL protein to the regulatory NAF domain of a CIPK protein lead to the activation of the kinase in a calcium-dependent manner.</text>
</comment>
<comment type="subunit">
    <text evidence="3">Homodimer. Interacts with CIPK.</text>
</comment>
<organism evidence="6 7">
    <name type="scientific">Phaseolus angularis</name>
    <name type="common">Azuki bean</name>
    <name type="synonym">Vigna angularis</name>
    <dbReference type="NCBI Taxonomy" id="3914"/>
    <lineage>
        <taxon>Eukaryota</taxon>
        <taxon>Viridiplantae</taxon>
        <taxon>Streptophyta</taxon>
        <taxon>Embryophyta</taxon>
        <taxon>Tracheophyta</taxon>
        <taxon>Spermatophyta</taxon>
        <taxon>Magnoliopsida</taxon>
        <taxon>eudicotyledons</taxon>
        <taxon>Gunneridae</taxon>
        <taxon>Pentapetalae</taxon>
        <taxon>rosids</taxon>
        <taxon>fabids</taxon>
        <taxon>Fabales</taxon>
        <taxon>Fabaceae</taxon>
        <taxon>Papilionoideae</taxon>
        <taxon>50 kb inversion clade</taxon>
        <taxon>NPAAA clade</taxon>
        <taxon>indigoferoid/millettioid clade</taxon>
        <taxon>Phaseoleae</taxon>
        <taxon>Vigna</taxon>
    </lineage>
</organism>
<dbReference type="Pfam" id="PF13202">
    <property type="entry name" value="EF-hand_5"/>
    <property type="match status" value="4"/>
</dbReference>
<dbReference type="PRINTS" id="PR00450">
    <property type="entry name" value="RECOVERIN"/>
</dbReference>
<evidence type="ECO:0000256" key="1">
    <source>
        <dbReference type="ARBA" id="ARBA00022737"/>
    </source>
</evidence>
<keyword evidence="3" id="KW-0472">Membrane</keyword>
<gene>
    <name evidence="6" type="ORF">HKW66_Vig0015390</name>
</gene>
<keyword evidence="3" id="KW-0479">Metal-binding</keyword>
<dbReference type="Gene3D" id="1.10.238.10">
    <property type="entry name" value="EF-hand"/>
    <property type="match status" value="2"/>
</dbReference>
<feature type="domain" description="EF-hand" evidence="5">
    <location>
        <begin position="288"/>
        <end position="323"/>
    </location>
</feature>
<dbReference type="EMBL" id="JABFOF010000001">
    <property type="protein sequence ID" value="KAG2410874.1"/>
    <property type="molecule type" value="Genomic_DNA"/>
</dbReference>
<comment type="caution">
    <text evidence="6">The sequence shown here is derived from an EMBL/GenBank/DDBJ whole genome shotgun (WGS) entry which is preliminary data.</text>
</comment>
<dbReference type="GO" id="GO:0019900">
    <property type="term" value="F:kinase binding"/>
    <property type="evidence" value="ECO:0007669"/>
    <property type="project" value="UniProtKB-UniRule"/>
</dbReference>
<name>A0A8T0LFU3_PHAAN</name>
<dbReference type="PROSITE" id="PS50222">
    <property type="entry name" value="EF_HAND_2"/>
    <property type="match status" value="6"/>
</dbReference>
<dbReference type="GO" id="GO:0005509">
    <property type="term" value="F:calcium ion binding"/>
    <property type="evidence" value="ECO:0007669"/>
    <property type="project" value="UniProtKB-UniRule"/>
</dbReference>
<accession>A0A8T0LFU3</accession>
<dbReference type="InterPro" id="IPR045198">
    <property type="entry name" value="CNBL1-10"/>
</dbReference>
<dbReference type="InterPro" id="IPR011992">
    <property type="entry name" value="EF-hand-dom_pair"/>
</dbReference>
<dbReference type="Proteomes" id="UP000743370">
    <property type="component" value="Unassembled WGS sequence"/>
</dbReference>
<evidence type="ECO:0000256" key="2">
    <source>
        <dbReference type="ARBA" id="ARBA00023774"/>
    </source>
</evidence>
<evidence type="ECO:0000256" key="4">
    <source>
        <dbReference type="SAM" id="MobiDB-lite"/>
    </source>
</evidence>
<feature type="compositionally biased region" description="Low complexity" evidence="4">
    <location>
        <begin position="434"/>
        <end position="445"/>
    </location>
</feature>
<feature type="domain" description="EF-hand" evidence="5">
    <location>
        <begin position="115"/>
        <end position="150"/>
    </location>
</feature>
<dbReference type="GO" id="GO:0019722">
    <property type="term" value="P:calcium-mediated signaling"/>
    <property type="evidence" value="ECO:0007669"/>
    <property type="project" value="UniProtKB-UniRule"/>
</dbReference>
<dbReference type="SUPFAM" id="SSF47473">
    <property type="entry name" value="EF-hand"/>
    <property type="match status" value="2"/>
</dbReference>
<dbReference type="CDD" id="cd00051">
    <property type="entry name" value="EFh"/>
    <property type="match status" value="2"/>
</dbReference>
<keyword evidence="3" id="KW-0106">Calcium</keyword>
<dbReference type="InterPro" id="IPR002048">
    <property type="entry name" value="EF_hand_dom"/>
</dbReference>
<evidence type="ECO:0000313" key="6">
    <source>
        <dbReference type="EMBL" id="KAG2410874.1"/>
    </source>
</evidence>
<dbReference type="PANTHER" id="PTHR23056:SF108">
    <property type="entry name" value="CALCINEURIN B-LIKE PROTEIN 5"/>
    <property type="match status" value="1"/>
</dbReference>
<feature type="domain" description="EF-hand" evidence="5">
    <location>
        <begin position="369"/>
        <end position="404"/>
    </location>
</feature>